<evidence type="ECO:0000313" key="3">
    <source>
        <dbReference type="EMBL" id="MBA4493823.1"/>
    </source>
</evidence>
<comment type="similarity">
    <text evidence="1">Belongs to the bacterial solute-binding protein 1 family.</text>
</comment>
<dbReference type="EMBL" id="JACEIQ010000004">
    <property type="protein sequence ID" value="MBA4493823.1"/>
    <property type="molecule type" value="Genomic_DNA"/>
</dbReference>
<evidence type="ECO:0000313" key="4">
    <source>
        <dbReference type="Proteomes" id="UP000535491"/>
    </source>
</evidence>
<proteinExistence type="inferred from homology"/>
<evidence type="ECO:0000256" key="1">
    <source>
        <dbReference type="ARBA" id="ARBA00008520"/>
    </source>
</evidence>
<dbReference type="Pfam" id="PF01547">
    <property type="entry name" value="SBP_bac_1"/>
    <property type="match status" value="1"/>
</dbReference>
<dbReference type="PANTHER" id="PTHR43649:SF29">
    <property type="entry name" value="OSMOPROTECTIVE COMPOUNDS-BINDING PROTEIN GGTB"/>
    <property type="match status" value="1"/>
</dbReference>
<keyword evidence="4" id="KW-1185">Reference proteome</keyword>
<sequence>MLILSTILAACSSDGSSEGDKVTLTFGTHQSGIPRTGIIQEMAKDFEKETGIKIEFQIVPDAQWRDLVKAKLASGEAPDIINVDVDPLSLNANIRPEQNAIDLTKEEFAKRMSKEILQSVSYKGKVYGVSFAPTKIWYVYYNKKIFNDLGIKPPTNYAEFKAISQKIKDAGITPFYMAPASGWYQVLPLFETGPNYEKLNPGVYEKLNKNQMKVQDLKQLETVIKQLKEFADLGYFGENFLSNTVEAGIDAFGQGKAAMFLRVQGTEQDIVKAYPEMKDNIGFFVMPWGDNQIIGINPGGSAAMIGNKHSEHQKEILQFFRWMTKHENLQRVFDGGEGNLTICWPEIKPKLTKDYIDYESKHEKGTVMQAAVKYIDPQWMDIGKDLSGMFAGSLTPKQVLENIDRRREEQAKVLRDPYWK</sequence>
<dbReference type="PANTHER" id="PTHR43649">
    <property type="entry name" value="ARABINOSE-BINDING PROTEIN-RELATED"/>
    <property type="match status" value="1"/>
</dbReference>
<dbReference type="AlphaFoldDB" id="A0A7W1WPQ9"/>
<gene>
    <name evidence="3" type="ORF">H1191_05830</name>
</gene>
<organism evidence="3 4">
    <name type="scientific">Paenactinomyces guangxiensis</name>
    <dbReference type="NCBI Taxonomy" id="1490290"/>
    <lineage>
        <taxon>Bacteria</taxon>
        <taxon>Bacillati</taxon>
        <taxon>Bacillota</taxon>
        <taxon>Bacilli</taxon>
        <taxon>Bacillales</taxon>
        <taxon>Thermoactinomycetaceae</taxon>
        <taxon>Paenactinomyces</taxon>
    </lineage>
</organism>
<keyword evidence="2" id="KW-0813">Transport</keyword>
<dbReference type="SUPFAM" id="SSF53850">
    <property type="entry name" value="Periplasmic binding protein-like II"/>
    <property type="match status" value="1"/>
</dbReference>
<reference evidence="3 4" key="1">
    <citation type="submission" date="2020-07" db="EMBL/GenBank/DDBJ databases">
        <authorList>
            <person name="Feng H."/>
        </authorList>
    </citation>
    <scope>NUCLEOTIDE SEQUENCE [LARGE SCALE GENOMIC DNA]</scope>
    <source>
        <strain evidence="4">s-10</strain>
    </source>
</reference>
<name>A0A7W1WPQ9_9BACL</name>
<accession>A0A7W1WPQ9</accession>
<protein>
    <submittedName>
        <fullName evidence="3">Carbohydrate ABC transporter substrate-binding protein</fullName>
    </submittedName>
</protein>
<evidence type="ECO:0000256" key="2">
    <source>
        <dbReference type="ARBA" id="ARBA00022448"/>
    </source>
</evidence>
<dbReference type="InterPro" id="IPR006059">
    <property type="entry name" value="SBP"/>
</dbReference>
<dbReference type="InterPro" id="IPR050490">
    <property type="entry name" value="Bact_solute-bd_prot1"/>
</dbReference>
<comment type="caution">
    <text evidence="3">The sequence shown here is derived from an EMBL/GenBank/DDBJ whole genome shotgun (WGS) entry which is preliminary data.</text>
</comment>
<dbReference type="Proteomes" id="UP000535491">
    <property type="component" value="Unassembled WGS sequence"/>
</dbReference>
<dbReference type="Gene3D" id="3.40.190.10">
    <property type="entry name" value="Periplasmic binding protein-like II"/>
    <property type="match status" value="2"/>
</dbReference>